<gene>
    <name evidence="2" type="primary">FGENESH: predicted gene_10.102</name>
    <name evidence="2" type="ORF">BN2166_0052650</name>
</gene>
<evidence type="ECO:0000313" key="3">
    <source>
        <dbReference type="Proteomes" id="UP000199069"/>
    </source>
</evidence>
<proteinExistence type="predicted"/>
<keyword evidence="3" id="KW-1185">Reference proteome</keyword>
<reference evidence="2 3" key="1">
    <citation type="submission" date="2015-07" db="EMBL/GenBank/DDBJ databases">
        <authorList>
            <person name="Cajimat M.N.B."/>
            <person name="Milazzo M.L."/>
            <person name="Fulhorst C.F."/>
        </authorList>
    </citation>
    <scope>NUCLEOTIDE SEQUENCE [LARGE SCALE GENOMIC DNA]</scope>
    <source>
        <strain evidence="2">Single colony</strain>
    </source>
</reference>
<evidence type="ECO:0000256" key="1">
    <source>
        <dbReference type="SAM" id="MobiDB-lite"/>
    </source>
</evidence>
<sequence length="478" mass="52711">MHTPARSGTAGPSLPPSAPRPASLVDIRSRHSMQCSTAVTISAFATLLADLNSSWEEDGRTGKESSRQDRVDLFREEWLMGMLSRFKPLELLLDGEEETYSDGTRRSSAAASTSTLPSILTATTDDAPNAAAESPESLPDEARQRLVPLDAISRGVLAEQTIKRSLKQRGQLLRHQDFASLPAVARKAMRQTLKTDKPVYVSPGLLDSVEWADEFVQRGWAAPGIRFGVFRPDLIRFEEVKRKGDEGERVVSWEVVEVKYSGKSRGFIYTNFKVQAGFYHLTLTRLLSAVPSLTPSHKLTFFISRDPLSATYEEQSLALRTVQAFVEHHLFVLLPGWLNAVKVEEWERLQTALKETQPPSTPARDGAFAHEFLEKLQASAKSAPPTPGRARRKATSPNKADTSSSPSKPSGLSQPSALPDSPDSPTSSPSRSPRLALRKDPPTPPLNTLPPLPPLPPVDEREQRELEELFERVVLGES</sequence>
<protein>
    <submittedName>
        <fullName evidence="2">Uncharacterized protein</fullName>
    </submittedName>
</protein>
<feature type="compositionally biased region" description="Pro residues" evidence="1">
    <location>
        <begin position="442"/>
        <end position="457"/>
    </location>
</feature>
<feature type="region of interest" description="Disordered" evidence="1">
    <location>
        <begin position="1"/>
        <end position="22"/>
    </location>
</feature>
<feature type="compositionally biased region" description="Low complexity" evidence="1">
    <location>
        <begin position="403"/>
        <end position="435"/>
    </location>
</feature>
<organism evidence="2 3">
    <name type="scientific">Rhodotorula toruloides</name>
    <name type="common">Yeast</name>
    <name type="synonym">Rhodosporidium toruloides</name>
    <dbReference type="NCBI Taxonomy" id="5286"/>
    <lineage>
        <taxon>Eukaryota</taxon>
        <taxon>Fungi</taxon>
        <taxon>Dikarya</taxon>
        <taxon>Basidiomycota</taxon>
        <taxon>Pucciniomycotina</taxon>
        <taxon>Microbotryomycetes</taxon>
        <taxon>Sporidiobolales</taxon>
        <taxon>Sporidiobolaceae</taxon>
        <taxon>Rhodotorula</taxon>
    </lineage>
</organism>
<accession>A0A0K3CID1</accession>
<dbReference type="Proteomes" id="UP000199069">
    <property type="component" value="Unassembled WGS sequence"/>
</dbReference>
<dbReference type="AlphaFoldDB" id="A0A0K3CID1"/>
<feature type="region of interest" description="Disordered" evidence="1">
    <location>
        <begin position="378"/>
        <end position="464"/>
    </location>
</feature>
<dbReference type="EMBL" id="CWKI01000010">
    <property type="protein sequence ID" value="CTR09404.1"/>
    <property type="molecule type" value="Genomic_DNA"/>
</dbReference>
<dbReference type="OMA" id="HKLTFFI"/>
<evidence type="ECO:0000313" key="2">
    <source>
        <dbReference type="EMBL" id="CTR09404.1"/>
    </source>
</evidence>
<name>A0A0K3CID1_RHOTO</name>